<gene>
    <name evidence="1" type="ORF">Agabi119p4_7659</name>
</gene>
<evidence type="ECO:0000313" key="1">
    <source>
        <dbReference type="EMBL" id="KAF7768416.1"/>
    </source>
</evidence>
<dbReference type="Proteomes" id="UP000629468">
    <property type="component" value="Unassembled WGS sequence"/>
</dbReference>
<protein>
    <submittedName>
        <fullName evidence="1">Uncharacterized protein</fullName>
    </submittedName>
</protein>
<accession>A0A8H7C7N1</accession>
<comment type="caution">
    <text evidence="1">The sequence shown here is derived from an EMBL/GenBank/DDBJ whole genome shotgun (WGS) entry which is preliminary data.</text>
</comment>
<sequence length="100" mass="11084">MIILQKAPYTDAFQAIHPAKEDNLLKDSHDVLEEQWTVCTINDDGSIGCGRDSHARSSVGSRSRGGKCKQFGASIAWEKIEDCSLFVSTNPVLQIQRTFD</sequence>
<reference evidence="1 2" key="1">
    <citation type="journal article" name="Sci. Rep.">
        <title>Telomere-to-telomere assembled and centromere annotated genomes of the two main subspecies of the button mushroom Agaricus bisporus reveal especially polymorphic chromosome ends.</title>
        <authorList>
            <person name="Sonnenberg A.S.M."/>
            <person name="Sedaghat-Telgerd N."/>
            <person name="Lavrijssen B."/>
            <person name="Ohm R.A."/>
            <person name="Hendrickx P.M."/>
            <person name="Scholtmeijer K."/>
            <person name="Baars J.J.P."/>
            <person name="van Peer A."/>
        </authorList>
    </citation>
    <scope>NUCLEOTIDE SEQUENCE [LARGE SCALE GENOMIC DNA]</scope>
    <source>
        <strain evidence="1 2">H119_p4</strain>
    </source>
</reference>
<dbReference type="AlphaFoldDB" id="A0A8H7C7N1"/>
<proteinExistence type="predicted"/>
<dbReference type="EMBL" id="JABXXO010000010">
    <property type="protein sequence ID" value="KAF7768416.1"/>
    <property type="molecule type" value="Genomic_DNA"/>
</dbReference>
<organism evidence="1 2">
    <name type="scientific">Agaricus bisporus var. burnettii</name>
    <dbReference type="NCBI Taxonomy" id="192524"/>
    <lineage>
        <taxon>Eukaryota</taxon>
        <taxon>Fungi</taxon>
        <taxon>Dikarya</taxon>
        <taxon>Basidiomycota</taxon>
        <taxon>Agaricomycotina</taxon>
        <taxon>Agaricomycetes</taxon>
        <taxon>Agaricomycetidae</taxon>
        <taxon>Agaricales</taxon>
        <taxon>Agaricineae</taxon>
        <taxon>Agaricaceae</taxon>
        <taxon>Agaricus</taxon>
    </lineage>
</organism>
<evidence type="ECO:0000313" key="2">
    <source>
        <dbReference type="Proteomes" id="UP000629468"/>
    </source>
</evidence>
<name>A0A8H7C7N1_AGABI</name>